<evidence type="ECO:0000313" key="4">
    <source>
        <dbReference type="EMBL" id="CAB5031035.1"/>
    </source>
</evidence>
<evidence type="ECO:0000313" key="2">
    <source>
        <dbReference type="EMBL" id="CAB4800484.1"/>
    </source>
</evidence>
<organism evidence="3">
    <name type="scientific">freshwater metagenome</name>
    <dbReference type="NCBI Taxonomy" id="449393"/>
    <lineage>
        <taxon>unclassified sequences</taxon>
        <taxon>metagenomes</taxon>
        <taxon>ecological metagenomes</taxon>
    </lineage>
</organism>
<proteinExistence type="predicted"/>
<evidence type="ECO:0000313" key="5">
    <source>
        <dbReference type="EMBL" id="CAB5063939.1"/>
    </source>
</evidence>
<protein>
    <submittedName>
        <fullName evidence="3">Unannotated protein</fullName>
    </submittedName>
</protein>
<name>A0A6J7LTR0_9ZZZZ</name>
<dbReference type="EMBL" id="CAFAAQ010000031">
    <property type="protein sequence ID" value="CAB4800484.1"/>
    <property type="molecule type" value="Genomic_DNA"/>
</dbReference>
<evidence type="ECO:0000313" key="1">
    <source>
        <dbReference type="EMBL" id="CAB4688178.1"/>
    </source>
</evidence>
<accession>A0A6J7LTR0</accession>
<dbReference type="EMBL" id="CAEZXS010000015">
    <property type="protein sequence ID" value="CAB4688178.1"/>
    <property type="molecule type" value="Genomic_DNA"/>
</dbReference>
<dbReference type="AlphaFoldDB" id="A0A6J7LTR0"/>
<gene>
    <name evidence="1" type="ORF">UFOPK2582_00236</name>
    <name evidence="2" type="ORF">UFOPK3046_00532</name>
    <name evidence="3" type="ORF">UFOPK3914_00376</name>
    <name evidence="4" type="ORF">UFOPK4173_00613</name>
    <name evidence="5" type="ORF">UFOPK4354_00493</name>
</gene>
<reference evidence="3" key="1">
    <citation type="submission" date="2020-05" db="EMBL/GenBank/DDBJ databases">
        <authorList>
            <person name="Chiriac C."/>
            <person name="Salcher M."/>
            <person name="Ghai R."/>
            <person name="Kavagutti S V."/>
        </authorList>
    </citation>
    <scope>NUCLEOTIDE SEQUENCE</scope>
</reference>
<dbReference type="EMBL" id="CAFBOG010000021">
    <property type="protein sequence ID" value="CAB4970735.1"/>
    <property type="molecule type" value="Genomic_DNA"/>
</dbReference>
<evidence type="ECO:0000313" key="3">
    <source>
        <dbReference type="EMBL" id="CAB4970735.1"/>
    </source>
</evidence>
<dbReference type="EMBL" id="CAFBPW010000048">
    <property type="protein sequence ID" value="CAB5031035.1"/>
    <property type="molecule type" value="Genomic_DNA"/>
</dbReference>
<dbReference type="EMBL" id="CAFBQW010000036">
    <property type="protein sequence ID" value="CAB5063939.1"/>
    <property type="molecule type" value="Genomic_DNA"/>
</dbReference>
<sequence>MQQQLTPRTAVPHTLMSTLEPLLPSAEISDPSVTRLLLRNAHSARVSTLLQRATAVRPSMSVILTGTDPINDSLLSAASTWQATGARLELFAFDSTEPAIAGLSQERLQRSDVVHQVLSEAPGGQLLGVARAVEKSDHEFVVLASAQSDSMGFLDQCLAQMWIDGADVAVLQLGQQDAFAGPQPIDAATQLARWIASSGAPSVERTIVMRRWVARWIFNEIARAIDPVAEIADRARLLGIAIAVVGSQE</sequence>